<evidence type="ECO:0000256" key="4">
    <source>
        <dbReference type="ARBA" id="ARBA00022824"/>
    </source>
</evidence>
<reference evidence="11 12" key="1">
    <citation type="submission" date="2023-05" db="EMBL/GenBank/DDBJ databases">
        <title>B98-5 Cell Line De Novo Hybrid Assembly: An Optical Mapping Approach.</title>
        <authorList>
            <person name="Kananen K."/>
            <person name="Auerbach J.A."/>
            <person name="Kautto E."/>
            <person name="Blachly J.S."/>
        </authorList>
    </citation>
    <scope>NUCLEOTIDE SEQUENCE [LARGE SCALE GENOMIC DNA]</scope>
    <source>
        <strain evidence="11">B95-8</strain>
        <tissue evidence="11">Cell line</tissue>
    </source>
</reference>
<keyword evidence="4" id="KW-0256">Endoplasmic reticulum</keyword>
<dbReference type="Proteomes" id="UP001266305">
    <property type="component" value="Unassembled WGS sequence"/>
</dbReference>
<evidence type="ECO:0000256" key="1">
    <source>
        <dbReference type="ARBA" id="ARBA00004477"/>
    </source>
</evidence>
<evidence type="ECO:0000313" key="11">
    <source>
        <dbReference type="EMBL" id="KAK2112499.1"/>
    </source>
</evidence>
<comment type="subcellular location">
    <subcellularLocation>
        <location evidence="1">Endoplasmic reticulum membrane</location>
        <topology evidence="1">Multi-pass membrane protein</topology>
    </subcellularLocation>
</comment>
<evidence type="ECO:0000256" key="7">
    <source>
        <dbReference type="ARBA" id="ARBA00023180"/>
    </source>
</evidence>
<accession>A0ABQ9VSY0</accession>
<evidence type="ECO:0000256" key="6">
    <source>
        <dbReference type="ARBA" id="ARBA00023136"/>
    </source>
</evidence>
<evidence type="ECO:0000256" key="10">
    <source>
        <dbReference type="SAM" id="Phobius"/>
    </source>
</evidence>
<comment type="function">
    <text evidence="8">May protect the cells against DNA damage caused by exposure to the cold-warming stress and facilitates tissue damage repair during the recovery phase.</text>
</comment>
<keyword evidence="12" id="KW-1185">Reference proteome</keyword>
<gene>
    <name evidence="11" type="primary">TMEM39B_1</name>
    <name evidence="11" type="ORF">P7K49_012246</name>
</gene>
<evidence type="ECO:0000256" key="2">
    <source>
        <dbReference type="ARBA" id="ARBA00010737"/>
    </source>
</evidence>
<proteinExistence type="inferred from homology"/>
<feature type="transmembrane region" description="Helical" evidence="10">
    <location>
        <begin position="68"/>
        <end position="86"/>
    </location>
</feature>
<dbReference type="Pfam" id="PF10271">
    <property type="entry name" value="Tmp39"/>
    <property type="match status" value="1"/>
</dbReference>
<dbReference type="InterPro" id="IPR019397">
    <property type="entry name" value="Uncharacterised_TMEM39"/>
</dbReference>
<evidence type="ECO:0000256" key="5">
    <source>
        <dbReference type="ARBA" id="ARBA00022989"/>
    </source>
</evidence>
<dbReference type="EMBL" id="JASSZA010000005">
    <property type="protein sequence ID" value="KAK2112499.1"/>
    <property type="molecule type" value="Genomic_DNA"/>
</dbReference>
<keyword evidence="5 10" id="KW-1133">Transmembrane helix</keyword>
<evidence type="ECO:0000256" key="9">
    <source>
        <dbReference type="ARBA" id="ARBA00039169"/>
    </source>
</evidence>
<name>A0ABQ9VSY0_SAGOE</name>
<keyword evidence="6 10" id="KW-0472">Membrane</keyword>
<comment type="similarity">
    <text evidence="2">Belongs to the TMEM39 family.</text>
</comment>
<organism evidence="11 12">
    <name type="scientific">Saguinus oedipus</name>
    <name type="common">Cotton-top tamarin</name>
    <name type="synonym">Oedipomidas oedipus</name>
    <dbReference type="NCBI Taxonomy" id="9490"/>
    <lineage>
        <taxon>Eukaryota</taxon>
        <taxon>Metazoa</taxon>
        <taxon>Chordata</taxon>
        <taxon>Craniata</taxon>
        <taxon>Vertebrata</taxon>
        <taxon>Euteleostomi</taxon>
        <taxon>Mammalia</taxon>
        <taxon>Eutheria</taxon>
        <taxon>Euarchontoglires</taxon>
        <taxon>Primates</taxon>
        <taxon>Haplorrhini</taxon>
        <taxon>Platyrrhini</taxon>
        <taxon>Cebidae</taxon>
        <taxon>Callitrichinae</taxon>
        <taxon>Saguinus</taxon>
    </lineage>
</organism>
<protein>
    <recommendedName>
        <fullName evidence="9">Transmembrane protein 39B</fullName>
    </recommendedName>
</protein>
<evidence type="ECO:0000256" key="8">
    <source>
        <dbReference type="ARBA" id="ARBA00037372"/>
    </source>
</evidence>
<keyword evidence="7" id="KW-0325">Glycoprotein</keyword>
<keyword evidence="3 10" id="KW-0812">Transmembrane</keyword>
<evidence type="ECO:0000313" key="12">
    <source>
        <dbReference type="Proteomes" id="UP001266305"/>
    </source>
</evidence>
<sequence>MLVKHSKDVYKAVGNYNVAIPSEISHFQFHFFFSKPLQILNIFLLLEGGVIVYQLYSLMSSEKWNQTISLPLILFSNYCAFFQLLWDHLVLGKAYSYLASPQRKWTTVSPEPWGDLRDSDQASARGSLSRGCWVGVRGKTKKSIRALYFCYILFLG</sequence>
<dbReference type="PANTHER" id="PTHR12995">
    <property type="entry name" value="FI21814P1"/>
    <property type="match status" value="1"/>
</dbReference>
<feature type="transmembrane region" description="Helical" evidence="10">
    <location>
        <begin position="39"/>
        <end position="56"/>
    </location>
</feature>
<dbReference type="PANTHER" id="PTHR12995:SF2">
    <property type="entry name" value="TRANSMEMBRANE PROTEIN 39B"/>
    <property type="match status" value="1"/>
</dbReference>
<evidence type="ECO:0000256" key="3">
    <source>
        <dbReference type="ARBA" id="ARBA00022692"/>
    </source>
</evidence>
<comment type="caution">
    <text evidence="11">The sequence shown here is derived from an EMBL/GenBank/DDBJ whole genome shotgun (WGS) entry which is preliminary data.</text>
</comment>